<proteinExistence type="predicted"/>
<dbReference type="AlphaFoldDB" id="A0A4Q9N7Q5"/>
<dbReference type="EMBL" id="ML143386">
    <property type="protein sequence ID" value="TBU35392.1"/>
    <property type="molecule type" value="Genomic_DNA"/>
</dbReference>
<name>A0A4Q9N7Q5_9APHY</name>
<gene>
    <name evidence="1" type="ORF">BD311DRAFT_783109</name>
</gene>
<organism evidence="1">
    <name type="scientific">Dichomitus squalens</name>
    <dbReference type="NCBI Taxonomy" id="114155"/>
    <lineage>
        <taxon>Eukaryota</taxon>
        <taxon>Fungi</taxon>
        <taxon>Dikarya</taxon>
        <taxon>Basidiomycota</taxon>
        <taxon>Agaricomycotina</taxon>
        <taxon>Agaricomycetes</taxon>
        <taxon>Polyporales</taxon>
        <taxon>Polyporaceae</taxon>
        <taxon>Dichomitus</taxon>
    </lineage>
</organism>
<sequence length="90" mass="9205">MAISGPGTEGAAPASSGCRGKMGRRLFALSGFGFGLGCGFGRRGRSARALAADASLVDRTTRRASDFSLRLWIMGSIVRVNGGGRVGDAI</sequence>
<reference evidence="1" key="1">
    <citation type="submission" date="2019-01" db="EMBL/GenBank/DDBJ databases">
        <title>Draft genome sequences of three monokaryotic isolates of the white-rot basidiomycete fungus Dichomitus squalens.</title>
        <authorList>
            <consortium name="DOE Joint Genome Institute"/>
            <person name="Lopez S.C."/>
            <person name="Andreopoulos B."/>
            <person name="Pangilinan J."/>
            <person name="Lipzen A."/>
            <person name="Riley R."/>
            <person name="Ahrendt S."/>
            <person name="Ng V."/>
            <person name="Barry K."/>
            <person name="Daum C."/>
            <person name="Grigoriev I.V."/>
            <person name="Hilden K.S."/>
            <person name="Makela M.R."/>
            <person name="de Vries R.P."/>
        </authorList>
    </citation>
    <scope>NUCLEOTIDE SEQUENCE [LARGE SCALE GENOMIC DNA]</scope>
    <source>
        <strain evidence="1">OM18370.1</strain>
    </source>
</reference>
<accession>A0A4Q9N7Q5</accession>
<evidence type="ECO:0000313" key="1">
    <source>
        <dbReference type="EMBL" id="TBU35392.1"/>
    </source>
</evidence>
<dbReference type="Proteomes" id="UP000292957">
    <property type="component" value="Unassembled WGS sequence"/>
</dbReference>
<protein>
    <submittedName>
        <fullName evidence="1">Uncharacterized protein</fullName>
    </submittedName>
</protein>